<gene>
    <name evidence="2" type="ORF">KOR42_23070</name>
</gene>
<evidence type="ECO:0000313" key="3">
    <source>
        <dbReference type="Proteomes" id="UP000317243"/>
    </source>
</evidence>
<protein>
    <submittedName>
        <fullName evidence="2">Uncharacterized protein</fullName>
    </submittedName>
</protein>
<keyword evidence="1" id="KW-0812">Transmembrane</keyword>
<keyword evidence="3" id="KW-1185">Reference proteome</keyword>
<keyword evidence="1" id="KW-0472">Membrane</keyword>
<evidence type="ECO:0000256" key="1">
    <source>
        <dbReference type="SAM" id="Phobius"/>
    </source>
</evidence>
<dbReference type="EMBL" id="SIHI01000001">
    <property type="protein sequence ID" value="TWT58920.1"/>
    <property type="molecule type" value="Genomic_DNA"/>
</dbReference>
<keyword evidence="1" id="KW-1133">Transmembrane helix</keyword>
<dbReference type="Proteomes" id="UP000317243">
    <property type="component" value="Unassembled WGS sequence"/>
</dbReference>
<sequence length="45" mass="5572">MKVIMWLLYWFFAIFVVLLLCILQIEDVAAHNAKYDKLRRRARFR</sequence>
<proteinExistence type="predicted"/>
<name>A0A5C5X7J4_9PLAN</name>
<reference evidence="2 3" key="1">
    <citation type="submission" date="2019-02" db="EMBL/GenBank/DDBJ databases">
        <title>Deep-cultivation of Planctomycetes and their phenomic and genomic characterization uncovers novel biology.</title>
        <authorList>
            <person name="Wiegand S."/>
            <person name="Jogler M."/>
            <person name="Boedeker C."/>
            <person name="Pinto D."/>
            <person name="Vollmers J."/>
            <person name="Rivas-Marin E."/>
            <person name="Kohn T."/>
            <person name="Peeters S.H."/>
            <person name="Heuer A."/>
            <person name="Rast P."/>
            <person name="Oberbeckmann S."/>
            <person name="Bunk B."/>
            <person name="Jeske O."/>
            <person name="Meyerdierks A."/>
            <person name="Storesund J.E."/>
            <person name="Kallscheuer N."/>
            <person name="Luecker S."/>
            <person name="Lage O.M."/>
            <person name="Pohl T."/>
            <person name="Merkel B.J."/>
            <person name="Hornburger P."/>
            <person name="Mueller R.-W."/>
            <person name="Bruemmer F."/>
            <person name="Labrenz M."/>
            <person name="Spormann A.M."/>
            <person name="Op Den Camp H."/>
            <person name="Overmann J."/>
            <person name="Amann R."/>
            <person name="Jetten M.S.M."/>
            <person name="Mascher T."/>
            <person name="Medema M.H."/>
            <person name="Devos D.P."/>
            <person name="Kaster A.-K."/>
            <person name="Ovreas L."/>
            <person name="Rohde M."/>
            <person name="Galperin M.Y."/>
            <person name="Jogler C."/>
        </authorList>
    </citation>
    <scope>NUCLEOTIDE SEQUENCE [LARGE SCALE GENOMIC DNA]</scope>
    <source>
        <strain evidence="2 3">KOR42</strain>
    </source>
</reference>
<accession>A0A5C5X7J4</accession>
<dbReference type="RefSeq" id="WP_197441059.1">
    <property type="nucleotide sequence ID" value="NZ_SIHI01000001.1"/>
</dbReference>
<organism evidence="2 3">
    <name type="scientific">Thalassoglobus neptunius</name>
    <dbReference type="NCBI Taxonomy" id="1938619"/>
    <lineage>
        <taxon>Bacteria</taxon>
        <taxon>Pseudomonadati</taxon>
        <taxon>Planctomycetota</taxon>
        <taxon>Planctomycetia</taxon>
        <taxon>Planctomycetales</taxon>
        <taxon>Planctomycetaceae</taxon>
        <taxon>Thalassoglobus</taxon>
    </lineage>
</organism>
<dbReference type="AlphaFoldDB" id="A0A5C5X7J4"/>
<comment type="caution">
    <text evidence="2">The sequence shown here is derived from an EMBL/GenBank/DDBJ whole genome shotgun (WGS) entry which is preliminary data.</text>
</comment>
<evidence type="ECO:0000313" key="2">
    <source>
        <dbReference type="EMBL" id="TWT58920.1"/>
    </source>
</evidence>
<feature type="transmembrane region" description="Helical" evidence="1">
    <location>
        <begin position="6"/>
        <end position="25"/>
    </location>
</feature>